<sequence length="439" mass="48032">MEGVYNNAAAPAVREPFSLRWFDYDISLGLAFPGAYGNTDFSNRGENANQSLTQRTNNFLYYNLGLQLQFGQLGVTVMGDFLSYDIESPSATTSGLSLTLGRIHAVGAYGMANNQIVIGAGARIILADVSTKGTSTFGELTQRVSGGGAILQMAGAAPEVGIVIKPNDRQWRVGATARAPVEGGDVTTGRTTVDPVTGVSHAGAFIVPDRIVQPWEIEGGIAWQFGPRPLNPRWIDPEKDEEELVKRIIRDRAERAAAQQVALGSMPGVTADDIAARADRAEAFTRDERLIRATEDMALADAKERLYEERKARYLNWPRERVLLLASMLITGASPTAVAVEGFIDQRRELVGQSVTLAPRLAAESEPVPNFLRTRAGIYFEPSRFADGTTRQHFTFGTDVRLLSWDVFGILSPTTWRLTAFVDLAPRYQNFGFSIGAWR</sequence>
<dbReference type="Proteomes" id="UP000064967">
    <property type="component" value="Chromosome"/>
</dbReference>
<reference evidence="1 2" key="1">
    <citation type="submission" date="2015-08" db="EMBL/GenBank/DDBJ databases">
        <authorList>
            <person name="Babu N.S."/>
            <person name="Beckwith C.J."/>
            <person name="Beseler K.G."/>
            <person name="Brison A."/>
            <person name="Carone J.V."/>
            <person name="Caskin T.P."/>
            <person name="Diamond M."/>
            <person name="Durham M.E."/>
            <person name="Foxe J.M."/>
            <person name="Go M."/>
            <person name="Henderson B.A."/>
            <person name="Jones I.B."/>
            <person name="McGettigan J.A."/>
            <person name="Micheletti S.J."/>
            <person name="Nasrallah M.E."/>
            <person name="Ortiz D."/>
            <person name="Piller C.R."/>
            <person name="Privatt S.R."/>
            <person name="Schneider S.L."/>
            <person name="Sharp S."/>
            <person name="Smith T.C."/>
            <person name="Stanton J.D."/>
            <person name="Ullery H.E."/>
            <person name="Wilson R.J."/>
            <person name="Serrano M.G."/>
            <person name="Buck G."/>
            <person name="Lee V."/>
            <person name="Wang Y."/>
            <person name="Carvalho R."/>
            <person name="Voegtly L."/>
            <person name="Shi R."/>
            <person name="Duckworth R."/>
            <person name="Johnson A."/>
            <person name="Loviza R."/>
            <person name="Walstead R."/>
            <person name="Shah Z."/>
            <person name="Kiflezghi M."/>
            <person name="Wade K."/>
            <person name="Ball S.L."/>
            <person name="Bradley K.W."/>
            <person name="Asai D.J."/>
            <person name="Bowman C.A."/>
            <person name="Russell D.A."/>
            <person name="Pope W.H."/>
            <person name="Jacobs-Sera D."/>
            <person name="Hendrix R.W."/>
            <person name="Hatfull G.F."/>
        </authorList>
    </citation>
    <scope>NUCLEOTIDE SEQUENCE [LARGE SCALE GENOMIC DNA]</scope>
    <source>
        <strain evidence="1 2">DSM 27648</strain>
    </source>
</reference>
<dbReference type="RefSeq" id="WP_146653785.1">
    <property type="nucleotide sequence ID" value="NZ_CP012333.1"/>
</dbReference>
<protein>
    <submittedName>
        <fullName evidence="1">Uncharacterized protein</fullName>
    </submittedName>
</protein>
<accession>A0A0K1QB87</accession>
<organism evidence="1 2">
    <name type="scientific">Labilithrix luteola</name>
    <dbReference type="NCBI Taxonomy" id="1391654"/>
    <lineage>
        <taxon>Bacteria</taxon>
        <taxon>Pseudomonadati</taxon>
        <taxon>Myxococcota</taxon>
        <taxon>Polyangia</taxon>
        <taxon>Polyangiales</taxon>
        <taxon>Labilitrichaceae</taxon>
        <taxon>Labilithrix</taxon>
    </lineage>
</organism>
<dbReference type="EMBL" id="CP012333">
    <property type="protein sequence ID" value="AKV02932.1"/>
    <property type="molecule type" value="Genomic_DNA"/>
</dbReference>
<keyword evidence="2" id="KW-1185">Reference proteome</keyword>
<dbReference type="STRING" id="1391654.AKJ09_09595"/>
<dbReference type="AlphaFoldDB" id="A0A0K1QB87"/>
<dbReference type="KEGG" id="llu:AKJ09_09595"/>
<evidence type="ECO:0000313" key="2">
    <source>
        <dbReference type="Proteomes" id="UP000064967"/>
    </source>
</evidence>
<evidence type="ECO:0000313" key="1">
    <source>
        <dbReference type="EMBL" id="AKV02932.1"/>
    </source>
</evidence>
<dbReference type="OrthoDB" id="5521843at2"/>
<proteinExistence type="predicted"/>
<name>A0A0K1QB87_9BACT</name>
<gene>
    <name evidence="1" type="ORF">AKJ09_09595</name>
</gene>